<dbReference type="GeneID" id="17319223"/>
<keyword evidence="3" id="KW-1185">Reference proteome</keyword>
<dbReference type="EMBL" id="HG002328">
    <property type="protein sequence ID" value="CDF41212.1"/>
    <property type="molecule type" value="Genomic_DNA"/>
</dbReference>
<dbReference type="Proteomes" id="UP000012073">
    <property type="component" value="Unassembled WGS sequence"/>
</dbReference>
<reference evidence="3" key="1">
    <citation type="journal article" date="2013" name="Proc. Natl. Acad. Sci. U.S.A.">
        <title>Genome structure and metabolic features in the red seaweed Chondrus crispus shed light on evolution of the Archaeplastida.</title>
        <authorList>
            <person name="Collen J."/>
            <person name="Porcel B."/>
            <person name="Carre W."/>
            <person name="Ball S.G."/>
            <person name="Chaparro C."/>
            <person name="Tonon T."/>
            <person name="Barbeyron T."/>
            <person name="Michel G."/>
            <person name="Noel B."/>
            <person name="Valentin K."/>
            <person name="Elias M."/>
            <person name="Artiguenave F."/>
            <person name="Arun A."/>
            <person name="Aury J.M."/>
            <person name="Barbosa-Neto J.F."/>
            <person name="Bothwell J.H."/>
            <person name="Bouget F.Y."/>
            <person name="Brillet L."/>
            <person name="Cabello-Hurtado F."/>
            <person name="Capella-Gutierrez S."/>
            <person name="Charrier B."/>
            <person name="Cladiere L."/>
            <person name="Cock J.M."/>
            <person name="Coelho S.M."/>
            <person name="Colleoni C."/>
            <person name="Czjzek M."/>
            <person name="Da Silva C."/>
            <person name="Delage L."/>
            <person name="Denoeud F."/>
            <person name="Deschamps P."/>
            <person name="Dittami S.M."/>
            <person name="Gabaldon T."/>
            <person name="Gachon C.M."/>
            <person name="Groisillier A."/>
            <person name="Herve C."/>
            <person name="Jabbari K."/>
            <person name="Katinka M."/>
            <person name="Kloareg B."/>
            <person name="Kowalczyk N."/>
            <person name="Labadie K."/>
            <person name="Leblanc C."/>
            <person name="Lopez P.J."/>
            <person name="McLachlan D.H."/>
            <person name="Meslet-Cladiere L."/>
            <person name="Moustafa A."/>
            <person name="Nehr Z."/>
            <person name="Nyvall Collen P."/>
            <person name="Panaud O."/>
            <person name="Partensky F."/>
            <person name="Poulain J."/>
            <person name="Rensing S.A."/>
            <person name="Rousvoal S."/>
            <person name="Samson G."/>
            <person name="Symeonidi A."/>
            <person name="Weissenbach J."/>
            <person name="Zambounis A."/>
            <person name="Wincker P."/>
            <person name="Boyen C."/>
        </authorList>
    </citation>
    <scope>NUCLEOTIDE SEQUENCE [LARGE SCALE GENOMIC DNA]</scope>
    <source>
        <strain evidence="3">cv. Stackhouse</strain>
    </source>
</reference>
<dbReference type="Gramene" id="CDF41212">
    <property type="protein sequence ID" value="CDF41212"/>
    <property type="gene ID" value="CHC_T00007746001"/>
</dbReference>
<sequence length="54" mass="6243">MAQMGAPSFWRQYLLLRLPLNPESWAPHESTGHGRRQDPGRPHPDRCAPSNWVH</sequence>
<accession>R7QRT9</accession>
<gene>
    <name evidence="2" type="ORF">CHC_T00007746001</name>
</gene>
<feature type="compositionally biased region" description="Basic and acidic residues" evidence="1">
    <location>
        <begin position="30"/>
        <end position="46"/>
    </location>
</feature>
<proteinExistence type="predicted"/>
<organism evidence="2 3">
    <name type="scientific">Chondrus crispus</name>
    <name type="common">Carrageen Irish moss</name>
    <name type="synonym">Polymorpha crispa</name>
    <dbReference type="NCBI Taxonomy" id="2769"/>
    <lineage>
        <taxon>Eukaryota</taxon>
        <taxon>Rhodophyta</taxon>
        <taxon>Florideophyceae</taxon>
        <taxon>Rhodymeniophycidae</taxon>
        <taxon>Gigartinales</taxon>
        <taxon>Gigartinaceae</taxon>
        <taxon>Chondrus</taxon>
    </lineage>
</organism>
<dbReference type="AlphaFoldDB" id="R7QRT9"/>
<feature type="region of interest" description="Disordered" evidence="1">
    <location>
        <begin position="24"/>
        <end position="54"/>
    </location>
</feature>
<evidence type="ECO:0000313" key="3">
    <source>
        <dbReference type="Proteomes" id="UP000012073"/>
    </source>
</evidence>
<dbReference type="KEGG" id="ccp:CHC_T00007746001"/>
<evidence type="ECO:0000256" key="1">
    <source>
        <dbReference type="SAM" id="MobiDB-lite"/>
    </source>
</evidence>
<dbReference type="RefSeq" id="XP_005711506.1">
    <property type="nucleotide sequence ID" value="XM_005711449.1"/>
</dbReference>
<name>R7QRT9_CHOCR</name>
<evidence type="ECO:0000313" key="2">
    <source>
        <dbReference type="EMBL" id="CDF41212.1"/>
    </source>
</evidence>
<protein>
    <submittedName>
        <fullName evidence="2">Uncharacterized protein</fullName>
    </submittedName>
</protein>